<protein>
    <submittedName>
        <fullName evidence="2">Uncharacterized protein</fullName>
    </submittedName>
</protein>
<dbReference type="EMBL" id="LAZR01002117">
    <property type="protein sequence ID" value="KKN34255.1"/>
    <property type="molecule type" value="Genomic_DNA"/>
</dbReference>
<dbReference type="AlphaFoldDB" id="A0A0F9PR76"/>
<evidence type="ECO:0000256" key="1">
    <source>
        <dbReference type="SAM" id="MobiDB-lite"/>
    </source>
</evidence>
<organism evidence="2">
    <name type="scientific">marine sediment metagenome</name>
    <dbReference type="NCBI Taxonomy" id="412755"/>
    <lineage>
        <taxon>unclassified sequences</taxon>
        <taxon>metagenomes</taxon>
        <taxon>ecological metagenomes</taxon>
    </lineage>
</organism>
<name>A0A0F9PR76_9ZZZZ</name>
<comment type="caution">
    <text evidence="2">The sequence shown here is derived from an EMBL/GenBank/DDBJ whole genome shotgun (WGS) entry which is preliminary data.</text>
</comment>
<sequence length="137" mass="15365">MRDIRPRSCGAEDAAGSPESGVWQGAPRRSDIGQPVPTRVEPVQLYSRRHFVFLGLGIAASGALDPWGLFAGNEELRYSYDKKTRSIKVMIGRLERLRGVSQDAVREACRREADLILADAKARSLRLDSYHRWGVRL</sequence>
<gene>
    <name evidence="2" type="ORF">LCGC14_0795540</name>
</gene>
<reference evidence="2" key="1">
    <citation type="journal article" date="2015" name="Nature">
        <title>Complex archaea that bridge the gap between prokaryotes and eukaryotes.</title>
        <authorList>
            <person name="Spang A."/>
            <person name="Saw J.H."/>
            <person name="Jorgensen S.L."/>
            <person name="Zaremba-Niedzwiedzka K."/>
            <person name="Martijn J."/>
            <person name="Lind A.E."/>
            <person name="van Eijk R."/>
            <person name="Schleper C."/>
            <person name="Guy L."/>
            <person name="Ettema T.J."/>
        </authorList>
    </citation>
    <scope>NUCLEOTIDE SEQUENCE</scope>
</reference>
<feature type="region of interest" description="Disordered" evidence="1">
    <location>
        <begin position="1"/>
        <end position="36"/>
    </location>
</feature>
<evidence type="ECO:0000313" key="2">
    <source>
        <dbReference type="EMBL" id="KKN34255.1"/>
    </source>
</evidence>
<proteinExistence type="predicted"/>
<accession>A0A0F9PR76</accession>